<name>A0ABV9FCI8_9BACL</name>
<evidence type="ECO:0000313" key="1">
    <source>
        <dbReference type="EMBL" id="MFC4598909.1"/>
    </source>
</evidence>
<dbReference type="Gene3D" id="3.40.720.10">
    <property type="entry name" value="Alkaline Phosphatase, subunit A"/>
    <property type="match status" value="1"/>
</dbReference>
<organism evidence="1 2">
    <name type="scientific">Cohnella hongkongensis</name>
    <dbReference type="NCBI Taxonomy" id="178337"/>
    <lineage>
        <taxon>Bacteria</taxon>
        <taxon>Bacillati</taxon>
        <taxon>Bacillota</taxon>
        <taxon>Bacilli</taxon>
        <taxon>Bacillales</taxon>
        <taxon>Paenibacillaceae</taxon>
        <taxon>Cohnella</taxon>
    </lineage>
</organism>
<reference evidence="2" key="1">
    <citation type="journal article" date="2019" name="Int. J. Syst. Evol. Microbiol.">
        <title>The Global Catalogue of Microorganisms (GCM) 10K type strain sequencing project: providing services to taxonomists for standard genome sequencing and annotation.</title>
        <authorList>
            <consortium name="The Broad Institute Genomics Platform"/>
            <consortium name="The Broad Institute Genome Sequencing Center for Infectious Disease"/>
            <person name="Wu L."/>
            <person name="Ma J."/>
        </authorList>
    </citation>
    <scope>NUCLEOTIDE SEQUENCE [LARGE SCALE GENOMIC DNA]</scope>
    <source>
        <strain evidence="2">CCUG 49571</strain>
    </source>
</reference>
<dbReference type="InterPro" id="IPR002591">
    <property type="entry name" value="Phosphodiest/P_Trfase"/>
</dbReference>
<dbReference type="PANTHER" id="PTHR10151">
    <property type="entry name" value="ECTONUCLEOTIDE PYROPHOSPHATASE/PHOSPHODIESTERASE"/>
    <property type="match status" value="1"/>
</dbReference>
<protein>
    <submittedName>
        <fullName evidence="1">Alkaline phosphatase family protein</fullName>
    </submittedName>
</protein>
<gene>
    <name evidence="1" type="ORF">ACFO3S_11725</name>
</gene>
<dbReference type="RefSeq" id="WP_378095681.1">
    <property type="nucleotide sequence ID" value="NZ_JBHSEP010000007.1"/>
</dbReference>
<dbReference type="Proteomes" id="UP001596028">
    <property type="component" value="Unassembled WGS sequence"/>
</dbReference>
<comment type="caution">
    <text evidence="1">The sequence shown here is derived from an EMBL/GenBank/DDBJ whole genome shotgun (WGS) entry which is preliminary data.</text>
</comment>
<dbReference type="CDD" id="cd16018">
    <property type="entry name" value="Enpp"/>
    <property type="match status" value="1"/>
</dbReference>
<accession>A0ABV9FCI8</accession>
<sequence length="430" mass="48786">MKQKLFVFCIDALCSSDIEWMSQMPHFGKIIESGSYVKHVEPVYPSITYVCHTSIMTGKYPKAHGINQNEIVQRGRLNSPWFNMKQDVRAETLLDVAKANGRTTCSISWPVTGGADYDLNLPMIVPYNYRGYHPEQYLTGTATEQLLETYFWKYGRYLKGQDRSMDLFTMAVAPDLIRDFGQPDVMLVKMCDLDTIRHTHGVYHEKAKEQLRKHDEEFGVLLESVRRYGDADNTNFVILGDHGQTDVELVLNFNVLLQQNGFLRLNEDGTIRDYDALCHSTGLSAWIELKDPDDEETKRNVFDFLCSLRDDPEIRLKHIFTKEEAEAQYHLTGPFDFVIEGEGAISFNEDWTSESVVGMKKRGDKKIGNGSHGGLPHKKEMTTFIASGPAVRQGIVIERGKMVDEASTMARMLGLSMDNTDGSPILGMLR</sequence>
<proteinExistence type="predicted"/>
<dbReference type="PANTHER" id="PTHR10151:SF120">
    <property type="entry name" value="BIS(5'-ADENOSYL)-TRIPHOSPHATASE"/>
    <property type="match status" value="1"/>
</dbReference>
<dbReference type="EMBL" id="JBHSEP010000007">
    <property type="protein sequence ID" value="MFC4598909.1"/>
    <property type="molecule type" value="Genomic_DNA"/>
</dbReference>
<dbReference type="SUPFAM" id="SSF53649">
    <property type="entry name" value="Alkaline phosphatase-like"/>
    <property type="match status" value="1"/>
</dbReference>
<dbReference type="Pfam" id="PF01663">
    <property type="entry name" value="Phosphodiest"/>
    <property type="match status" value="1"/>
</dbReference>
<keyword evidence="2" id="KW-1185">Reference proteome</keyword>
<evidence type="ECO:0000313" key="2">
    <source>
        <dbReference type="Proteomes" id="UP001596028"/>
    </source>
</evidence>
<dbReference type="InterPro" id="IPR017850">
    <property type="entry name" value="Alkaline_phosphatase_core_sf"/>
</dbReference>